<name>A0A0G3EU70_9BURK</name>
<dbReference type="PROSITE" id="PS51635">
    <property type="entry name" value="PNPLA"/>
    <property type="match status" value="1"/>
</dbReference>
<protein>
    <submittedName>
        <fullName evidence="4">Patatin</fullName>
    </submittedName>
</protein>
<organism evidence="4 5">
    <name type="scientific">Pandoraea thiooxydans</name>
    <dbReference type="NCBI Taxonomy" id="445709"/>
    <lineage>
        <taxon>Bacteria</taxon>
        <taxon>Pseudomonadati</taxon>
        <taxon>Pseudomonadota</taxon>
        <taxon>Betaproteobacteria</taxon>
        <taxon>Burkholderiales</taxon>
        <taxon>Burkholderiaceae</taxon>
        <taxon>Pandoraea</taxon>
    </lineage>
</organism>
<keyword evidence="5" id="KW-1185">Reference proteome</keyword>
<dbReference type="Gene3D" id="3.40.1090.10">
    <property type="entry name" value="Cytosolic phospholipase A2 catalytic domain"/>
    <property type="match status" value="1"/>
</dbReference>
<dbReference type="Proteomes" id="UP000036700">
    <property type="component" value="Chromosome"/>
</dbReference>
<dbReference type="GO" id="GO:0016787">
    <property type="term" value="F:hydrolase activity"/>
    <property type="evidence" value="ECO:0007669"/>
    <property type="project" value="UniProtKB-UniRule"/>
</dbReference>
<evidence type="ECO:0000313" key="5">
    <source>
        <dbReference type="Proteomes" id="UP000036700"/>
    </source>
</evidence>
<dbReference type="KEGG" id="ptx:ABW99_16450"/>
<dbReference type="EMBL" id="CP011568">
    <property type="protein sequence ID" value="AKJ69564.1"/>
    <property type="molecule type" value="Genomic_DNA"/>
</dbReference>
<dbReference type="SUPFAM" id="SSF52151">
    <property type="entry name" value="FabD/lysophospholipase-like"/>
    <property type="match status" value="1"/>
</dbReference>
<feature type="domain" description="PNPLA" evidence="3">
    <location>
        <begin position="5"/>
        <end position="210"/>
    </location>
</feature>
<dbReference type="InterPro" id="IPR002641">
    <property type="entry name" value="PNPLA_dom"/>
</dbReference>
<dbReference type="STRING" id="445709.ABW99_16450"/>
<gene>
    <name evidence="4" type="ORF">ABW99_16450</name>
</gene>
<reference evidence="5" key="1">
    <citation type="submission" date="2015-06" db="EMBL/GenBank/DDBJ databases">
        <authorList>
            <person name="Lim Y.L."/>
            <person name="Ee R."/>
            <person name="Yong D."/>
            <person name="How K.Y."/>
            <person name="Yin W.F."/>
            <person name="Chan K.G."/>
        </authorList>
    </citation>
    <scope>NUCLEOTIDE SEQUENCE [LARGE SCALE GENOMIC DNA]</scope>
    <source>
        <strain evidence="5">DSM 25325</strain>
    </source>
</reference>
<feature type="active site" description="Proton acceptor" evidence="2">
    <location>
        <position position="197"/>
    </location>
</feature>
<dbReference type="Pfam" id="PF01734">
    <property type="entry name" value="Patatin"/>
    <property type="match status" value="1"/>
</dbReference>
<keyword evidence="2" id="KW-0442">Lipid degradation</keyword>
<keyword evidence="1 2" id="KW-0443">Lipid metabolism</keyword>
<dbReference type="AlphaFoldDB" id="A0A0G3EU70"/>
<keyword evidence="2" id="KW-0378">Hydrolase</keyword>
<feature type="active site" description="Nucleophile" evidence="2">
    <location>
        <position position="39"/>
    </location>
</feature>
<comment type="caution">
    <text evidence="2">Lacks conserved residue(s) required for the propagation of feature annotation.</text>
</comment>
<dbReference type="InterPro" id="IPR016035">
    <property type="entry name" value="Acyl_Trfase/lysoPLipase"/>
</dbReference>
<accession>A0A0G3EU70</accession>
<evidence type="ECO:0000256" key="2">
    <source>
        <dbReference type="PROSITE-ProRule" id="PRU01161"/>
    </source>
</evidence>
<evidence type="ECO:0000256" key="1">
    <source>
        <dbReference type="ARBA" id="ARBA00023098"/>
    </source>
</evidence>
<dbReference type="GO" id="GO:0016042">
    <property type="term" value="P:lipid catabolic process"/>
    <property type="evidence" value="ECO:0007669"/>
    <property type="project" value="UniProtKB-UniRule"/>
</dbReference>
<dbReference type="OrthoDB" id="5508529at2"/>
<evidence type="ECO:0000259" key="3">
    <source>
        <dbReference type="PROSITE" id="PS51635"/>
    </source>
</evidence>
<proteinExistence type="predicted"/>
<dbReference type="PATRIC" id="fig|445709.3.peg.3477"/>
<dbReference type="RefSeq" id="WP_047215479.1">
    <property type="nucleotide sequence ID" value="NZ_CP011568.3"/>
</dbReference>
<evidence type="ECO:0000313" key="4">
    <source>
        <dbReference type="EMBL" id="AKJ69564.1"/>
    </source>
</evidence>
<sequence length="281" mass="32104">MFDQMVFAGGGNRCWWQAGFWDRVNAEMPLRPRVIAAVSAGAATACMLHTRDADWVMAYYRTALKDNRKNAYWGNLLRRERVFPHYRIYRQALLDIYAGQFARLREQAPEIRVAVSHIPRWLGARTALVAGLLAYNVDKHVRHALHPTLGRRIGFSAEYVRVRDCADIEALADLLLQSSCTPPFTPVLRRAGKPVLDGGMVDNVPVDALDAVPGHVLVLMTRRYPRPQMFTVNLDGQQRWYVQPSEPVPISSWDYTHPELMLPAYQLGRRDGERFLRHLNA</sequence>
<feature type="short sequence motif" description="DGA/G" evidence="2">
    <location>
        <begin position="197"/>
        <end position="199"/>
    </location>
</feature>